<feature type="transmembrane region" description="Helical" evidence="11">
    <location>
        <begin position="314"/>
        <end position="337"/>
    </location>
</feature>
<feature type="compositionally biased region" description="Polar residues" evidence="10">
    <location>
        <begin position="506"/>
        <end position="515"/>
    </location>
</feature>
<dbReference type="Proteomes" id="UP000001514">
    <property type="component" value="Unassembled WGS sequence"/>
</dbReference>
<dbReference type="InParanoid" id="D8S7Q5"/>
<dbReference type="GO" id="GO:0015145">
    <property type="term" value="F:monosaccharide transmembrane transporter activity"/>
    <property type="evidence" value="ECO:0007669"/>
    <property type="project" value="InterPro"/>
</dbReference>
<feature type="transmembrane region" description="Helical" evidence="11">
    <location>
        <begin position="168"/>
        <end position="186"/>
    </location>
</feature>
<dbReference type="PROSITE" id="PS00216">
    <property type="entry name" value="SUGAR_TRANSPORT_1"/>
    <property type="match status" value="1"/>
</dbReference>
<dbReference type="PRINTS" id="PR00171">
    <property type="entry name" value="SUGRTRNSPORT"/>
</dbReference>
<feature type="transmembrane region" description="Helical" evidence="11">
    <location>
        <begin position="441"/>
        <end position="462"/>
    </location>
</feature>
<dbReference type="Gramene" id="EFJ19652">
    <property type="protein sequence ID" value="EFJ19652"/>
    <property type="gene ID" value="SELMODRAFT_110219"/>
</dbReference>
<evidence type="ECO:0000256" key="4">
    <source>
        <dbReference type="ARBA" id="ARBA00022597"/>
    </source>
</evidence>
<evidence type="ECO:0000256" key="8">
    <source>
        <dbReference type="ARBA" id="ARBA00023136"/>
    </source>
</evidence>
<dbReference type="eggNOG" id="KOG0254">
    <property type="taxonomic scope" value="Eukaryota"/>
</dbReference>
<dbReference type="InterPro" id="IPR005829">
    <property type="entry name" value="Sugar_transporter_CS"/>
</dbReference>
<dbReference type="NCBIfam" id="TIGR00879">
    <property type="entry name" value="SP"/>
    <property type="match status" value="1"/>
</dbReference>
<feature type="transmembrane region" description="Helical" evidence="11">
    <location>
        <begin position="344"/>
        <end position="367"/>
    </location>
</feature>
<feature type="transmembrane region" description="Helical" evidence="11">
    <location>
        <begin position="198"/>
        <end position="219"/>
    </location>
</feature>
<comment type="similarity">
    <text evidence="2 9">Belongs to the major facilitator superfamily. Sugar transporter (TC 2.A.1.1) family.</text>
</comment>
<evidence type="ECO:0000313" key="13">
    <source>
        <dbReference type="EMBL" id="EFJ19652.1"/>
    </source>
</evidence>
<feature type="region of interest" description="Disordered" evidence="10">
    <location>
        <begin position="493"/>
        <end position="515"/>
    </location>
</feature>
<dbReference type="GO" id="GO:0015293">
    <property type="term" value="F:symporter activity"/>
    <property type="evidence" value="ECO:0007669"/>
    <property type="project" value="UniProtKB-KW"/>
</dbReference>
<comment type="subcellular location">
    <subcellularLocation>
        <location evidence="1">Membrane</location>
        <topology evidence="1">Multi-pass membrane protein</topology>
    </subcellularLocation>
</comment>
<dbReference type="GO" id="GO:0016020">
    <property type="term" value="C:membrane"/>
    <property type="evidence" value="ECO:0007669"/>
    <property type="project" value="UniProtKB-SubCell"/>
</dbReference>
<dbReference type="PROSITE" id="PS50850">
    <property type="entry name" value="MFS"/>
    <property type="match status" value="1"/>
</dbReference>
<feature type="transmembrane region" description="Helical" evidence="11">
    <location>
        <begin position="85"/>
        <end position="102"/>
    </location>
</feature>
<name>D8S7Q5_SELML</name>
<evidence type="ECO:0000256" key="3">
    <source>
        <dbReference type="ARBA" id="ARBA00022448"/>
    </source>
</evidence>
<dbReference type="PANTHER" id="PTHR23500">
    <property type="entry name" value="SOLUTE CARRIER FAMILY 2, FACILITATED GLUCOSE TRANSPORTER"/>
    <property type="match status" value="1"/>
</dbReference>
<dbReference type="KEGG" id="smo:SELMODRAFT_110219"/>
<feature type="transmembrane region" description="Helical" evidence="11">
    <location>
        <begin position="109"/>
        <end position="128"/>
    </location>
</feature>
<reference evidence="13 14" key="1">
    <citation type="journal article" date="2011" name="Science">
        <title>The Selaginella genome identifies genetic changes associated with the evolution of vascular plants.</title>
        <authorList>
            <person name="Banks J.A."/>
            <person name="Nishiyama T."/>
            <person name="Hasebe M."/>
            <person name="Bowman J.L."/>
            <person name="Gribskov M."/>
            <person name="dePamphilis C."/>
            <person name="Albert V.A."/>
            <person name="Aono N."/>
            <person name="Aoyama T."/>
            <person name="Ambrose B.A."/>
            <person name="Ashton N.W."/>
            <person name="Axtell M.J."/>
            <person name="Barker E."/>
            <person name="Barker M.S."/>
            <person name="Bennetzen J.L."/>
            <person name="Bonawitz N.D."/>
            <person name="Chapple C."/>
            <person name="Cheng C."/>
            <person name="Correa L.G."/>
            <person name="Dacre M."/>
            <person name="DeBarry J."/>
            <person name="Dreyer I."/>
            <person name="Elias M."/>
            <person name="Engstrom E.M."/>
            <person name="Estelle M."/>
            <person name="Feng L."/>
            <person name="Finet C."/>
            <person name="Floyd S.K."/>
            <person name="Frommer W.B."/>
            <person name="Fujita T."/>
            <person name="Gramzow L."/>
            <person name="Gutensohn M."/>
            <person name="Harholt J."/>
            <person name="Hattori M."/>
            <person name="Heyl A."/>
            <person name="Hirai T."/>
            <person name="Hiwatashi Y."/>
            <person name="Ishikawa M."/>
            <person name="Iwata M."/>
            <person name="Karol K.G."/>
            <person name="Koehler B."/>
            <person name="Kolukisaoglu U."/>
            <person name="Kubo M."/>
            <person name="Kurata T."/>
            <person name="Lalonde S."/>
            <person name="Li K."/>
            <person name="Li Y."/>
            <person name="Litt A."/>
            <person name="Lyons E."/>
            <person name="Manning G."/>
            <person name="Maruyama T."/>
            <person name="Michael T.P."/>
            <person name="Mikami K."/>
            <person name="Miyazaki S."/>
            <person name="Morinaga S."/>
            <person name="Murata T."/>
            <person name="Mueller-Roeber B."/>
            <person name="Nelson D.R."/>
            <person name="Obara M."/>
            <person name="Oguri Y."/>
            <person name="Olmstead R.G."/>
            <person name="Onodera N."/>
            <person name="Petersen B.L."/>
            <person name="Pils B."/>
            <person name="Prigge M."/>
            <person name="Rensing S.A."/>
            <person name="Riano-Pachon D.M."/>
            <person name="Roberts A.W."/>
            <person name="Sato Y."/>
            <person name="Scheller H.V."/>
            <person name="Schulz B."/>
            <person name="Schulz C."/>
            <person name="Shakirov E.V."/>
            <person name="Shibagaki N."/>
            <person name="Shinohara N."/>
            <person name="Shippen D.E."/>
            <person name="Soerensen I."/>
            <person name="Sotooka R."/>
            <person name="Sugimoto N."/>
            <person name="Sugita M."/>
            <person name="Sumikawa N."/>
            <person name="Tanurdzic M."/>
            <person name="Theissen G."/>
            <person name="Ulvskov P."/>
            <person name="Wakazuki S."/>
            <person name="Weng J.K."/>
            <person name="Willats W.W."/>
            <person name="Wipf D."/>
            <person name="Wolf P.G."/>
            <person name="Yang L."/>
            <person name="Zimmer A.D."/>
            <person name="Zhu Q."/>
            <person name="Mitros T."/>
            <person name="Hellsten U."/>
            <person name="Loque D."/>
            <person name="Otillar R."/>
            <person name="Salamov A."/>
            <person name="Schmutz J."/>
            <person name="Shapiro H."/>
            <person name="Lindquist E."/>
            <person name="Lucas S."/>
            <person name="Rokhsar D."/>
            <person name="Grigoriev I.V."/>
        </authorList>
    </citation>
    <scope>NUCLEOTIDE SEQUENCE [LARGE SCALE GENOMIC DNA]</scope>
</reference>
<dbReference type="SUPFAM" id="SSF103473">
    <property type="entry name" value="MFS general substrate transporter"/>
    <property type="match status" value="1"/>
</dbReference>
<protein>
    <submittedName>
        <fullName evidence="13">Uncharacterized protein MST4-2</fullName>
    </submittedName>
</protein>
<evidence type="ECO:0000256" key="9">
    <source>
        <dbReference type="RuleBase" id="RU003346"/>
    </source>
</evidence>
<keyword evidence="8 11" id="KW-0472">Membrane</keyword>
<keyword evidence="5 11" id="KW-0812">Transmembrane</keyword>
<dbReference type="EMBL" id="GL377605">
    <property type="protein sequence ID" value="EFJ19652.1"/>
    <property type="molecule type" value="Genomic_DNA"/>
</dbReference>
<proteinExistence type="inferred from homology"/>
<feature type="transmembrane region" description="Helical" evidence="11">
    <location>
        <begin position="25"/>
        <end position="44"/>
    </location>
</feature>
<evidence type="ECO:0000256" key="1">
    <source>
        <dbReference type="ARBA" id="ARBA00004141"/>
    </source>
</evidence>
<dbReference type="InterPro" id="IPR045262">
    <property type="entry name" value="STP/PLT_plant"/>
</dbReference>
<evidence type="ECO:0000259" key="12">
    <source>
        <dbReference type="PROSITE" id="PS50850"/>
    </source>
</evidence>
<dbReference type="InterPro" id="IPR020846">
    <property type="entry name" value="MFS_dom"/>
</dbReference>
<dbReference type="PROSITE" id="PS00217">
    <property type="entry name" value="SUGAR_TRANSPORT_2"/>
    <property type="match status" value="1"/>
</dbReference>
<dbReference type="InterPro" id="IPR003663">
    <property type="entry name" value="Sugar/inositol_transpt"/>
</dbReference>
<dbReference type="PANTHER" id="PTHR23500:SF574">
    <property type="entry name" value="SUGAR TRANSPORT PROTEIN 1"/>
    <property type="match status" value="1"/>
</dbReference>
<evidence type="ECO:0000256" key="7">
    <source>
        <dbReference type="ARBA" id="ARBA00022989"/>
    </source>
</evidence>
<evidence type="ECO:0000256" key="11">
    <source>
        <dbReference type="SAM" id="Phobius"/>
    </source>
</evidence>
<feature type="transmembrane region" description="Helical" evidence="11">
    <location>
        <begin position="373"/>
        <end position="394"/>
    </location>
</feature>
<keyword evidence="4" id="KW-0762">Sugar transport</keyword>
<dbReference type="HOGENOM" id="CLU_001265_30_5_1"/>
<keyword evidence="3 9" id="KW-0813">Transport</keyword>
<evidence type="ECO:0000256" key="6">
    <source>
        <dbReference type="ARBA" id="ARBA00022847"/>
    </source>
</evidence>
<feature type="domain" description="Major facilitator superfamily (MFS) profile" evidence="12">
    <location>
        <begin position="31"/>
        <end position="466"/>
    </location>
</feature>
<dbReference type="CDD" id="cd17361">
    <property type="entry name" value="MFS_STP"/>
    <property type="match status" value="1"/>
</dbReference>
<evidence type="ECO:0000313" key="14">
    <source>
        <dbReference type="Proteomes" id="UP000001514"/>
    </source>
</evidence>
<keyword evidence="14" id="KW-1185">Reference proteome</keyword>
<dbReference type="FunFam" id="1.20.1250.20:FF:000002">
    <property type="entry name" value="Sugar transport protein 13"/>
    <property type="match status" value="1"/>
</dbReference>
<feature type="transmembrane region" description="Helical" evidence="11">
    <location>
        <begin position="279"/>
        <end position="302"/>
    </location>
</feature>
<feature type="transmembrane region" description="Helical" evidence="11">
    <location>
        <begin position="134"/>
        <end position="156"/>
    </location>
</feature>
<evidence type="ECO:0000256" key="2">
    <source>
        <dbReference type="ARBA" id="ARBA00010992"/>
    </source>
</evidence>
<keyword evidence="6" id="KW-0769">Symport</keyword>
<evidence type="ECO:0000256" key="5">
    <source>
        <dbReference type="ARBA" id="ARBA00022692"/>
    </source>
</evidence>
<dbReference type="InterPro" id="IPR005828">
    <property type="entry name" value="MFS_sugar_transport-like"/>
</dbReference>
<sequence length="515" mass="56873">MAGRRTRGVANGGGLRAELYKGRTTSYVILACIVAACGGLIYGYEIGISGKARFSSIYREFPSSYHSFPRDDCSNGAQRPTTLTSSFYLAGIAASLLASHVTKIYGRRLSILCGGLCSLVGAVLSGAAQNLAMIILGRIMHGIGHGFGNQAVPLYLSEMAPAKIRGALNIMFQLAITIGILWANLINYGSLQIPDWGWRLSFGLAGVPAILMTMGGFFLPETPNSLIERGRYEEARRLLTKVRGTEEVDAEYEDIKEASELAVANPFKAIFQRKNRPQLVMATMIPFFQQFTGINATIFYVPVLFQKLGFGTDASLYTAVITGAVNVMATLVAITFVDKWGRRALFLEAGVQMFVTQVAIGLILAIITPLTKSSAVIVLIVICIYVSSFAWSYGPLGWLIPSEIFTLETRSVAQGINVAVNFLFTFVSAQAFPAMLCHMTYGIFLFFAAWVLAMSLFIYFFLPETKSVPIEKMTSVWRRHWYWKRFIPDEDPPALPSYRQDRKDPTLSNNLKFQE</sequence>
<dbReference type="Gene3D" id="1.20.1250.20">
    <property type="entry name" value="MFS general substrate transporter like domains"/>
    <property type="match status" value="1"/>
</dbReference>
<accession>D8S7Q5</accession>
<dbReference type="InterPro" id="IPR036259">
    <property type="entry name" value="MFS_trans_sf"/>
</dbReference>
<dbReference type="AlphaFoldDB" id="D8S7Q5"/>
<dbReference type="OMA" id="PHENDIE"/>
<dbReference type="Pfam" id="PF00083">
    <property type="entry name" value="Sugar_tr"/>
    <property type="match status" value="1"/>
</dbReference>
<feature type="transmembrane region" description="Helical" evidence="11">
    <location>
        <begin position="415"/>
        <end position="435"/>
    </location>
</feature>
<evidence type="ECO:0000256" key="10">
    <source>
        <dbReference type="SAM" id="MobiDB-lite"/>
    </source>
</evidence>
<gene>
    <name evidence="13" type="primary">MST4-2</name>
    <name evidence="13" type="ORF">SELMODRAFT_110219</name>
</gene>
<keyword evidence="7 11" id="KW-1133">Transmembrane helix</keyword>
<organism evidence="14">
    <name type="scientific">Selaginella moellendorffii</name>
    <name type="common">Spikemoss</name>
    <dbReference type="NCBI Taxonomy" id="88036"/>
    <lineage>
        <taxon>Eukaryota</taxon>
        <taxon>Viridiplantae</taxon>
        <taxon>Streptophyta</taxon>
        <taxon>Embryophyta</taxon>
        <taxon>Tracheophyta</taxon>
        <taxon>Lycopodiopsida</taxon>
        <taxon>Selaginellales</taxon>
        <taxon>Selaginellaceae</taxon>
        <taxon>Selaginella</taxon>
    </lineage>
</organism>
<dbReference type="InterPro" id="IPR044778">
    <property type="entry name" value="MFS_STP/MST-like_plant"/>
</dbReference>